<accession>A0ABY4FTR9</accession>
<evidence type="ECO:0000259" key="6">
    <source>
        <dbReference type="Pfam" id="PF00561"/>
    </source>
</evidence>
<proteinExistence type="inferred from homology"/>
<gene>
    <name evidence="8" type="ORF">MUN76_11345</name>
</gene>
<evidence type="ECO:0000313" key="8">
    <source>
        <dbReference type="EMBL" id="UOQ59641.1"/>
    </source>
</evidence>
<evidence type="ECO:0000256" key="4">
    <source>
        <dbReference type="SAM" id="MobiDB-lite"/>
    </source>
</evidence>
<feature type="region of interest" description="Disordered" evidence="4">
    <location>
        <begin position="1"/>
        <end position="22"/>
    </location>
</feature>
<feature type="transmembrane region" description="Helical" evidence="5">
    <location>
        <begin position="25"/>
        <end position="42"/>
    </location>
</feature>
<name>A0ABY4FTR9_9MICO</name>
<keyword evidence="5" id="KW-1133">Transmembrane helix</keyword>
<dbReference type="InterPro" id="IPR000073">
    <property type="entry name" value="AB_hydrolase_1"/>
</dbReference>
<protein>
    <submittedName>
        <fullName evidence="8">Alpha/beta hydrolase</fullName>
    </submittedName>
</protein>
<evidence type="ECO:0000256" key="2">
    <source>
        <dbReference type="ARBA" id="ARBA00022729"/>
    </source>
</evidence>
<dbReference type="GO" id="GO:0016787">
    <property type="term" value="F:hydrolase activity"/>
    <property type="evidence" value="ECO:0007669"/>
    <property type="project" value="UniProtKB-KW"/>
</dbReference>
<evidence type="ECO:0000256" key="1">
    <source>
        <dbReference type="ARBA" id="ARBA00010088"/>
    </source>
</evidence>
<keyword evidence="5" id="KW-0812">Transmembrane</keyword>
<dbReference type="Proteomes" id="UP000831775">
    <property type="component" value="Chromosome"/>
</dbReference>
<evidence type="ECO:0000256" key="3">
    <source>
        <dbReference type="ARBA" id="ARBA00022801"/>
    </source>
</evidence>
<reference evidence="8 9" key="1">
    <citation type="submission" date="2022-04" db="EMBL/GenBank/DDBJ databases">
        <title>Leucobacter sp. isolated from rhizosphere of onion.</title>
        <authorList>
            <person name="Won M."/>
            <person name="Lee C.-M."/>
            <person name="Woen H.-Y."/>
            <person name="Kwon S.-W."/>
        </authorList>
    </citation>
    <scope>NUCLEOTIDE SEQUENCE [LARGE SCALE GENOMIC DNA]</scope>
    <source>
        <strain evidence="8 9">H25R-14</strain>
    </source>
</reference>
<dbReference type="InterPro" id="IPR013595">
    <property type="entry name" value="Pept_S33_TAP-like_C"/>
</dbReference>
<keyword evidence="5" id="KW-0472">Membrane</keyword>
<feature type="domain" description="Peptidase S33 tripeptidyl aminopeptidase-like C-terminal" evidence="7">
    <location>
        <begin position="446"/>
        <end position="537"/>
    </location>
</feature>
<dbReference type="Gene3D" id="3.40.50.1820">
    <property type="entry name" value="alpha/beta hydrolase"/>
    <property type="match status" value="1"/>
</dbReference>
<dbReference type="EMBL" id="CP095043">
    <property type="protein sequence ID" value="UOQ59641.1"/>
    <property type="molecule type" value="Genomic_DNA"/>
</dbReference>
<dbReference type="Pfam" id="PF00561">
    <property type="entry name" value="Abhydrolase_1"/>
    <property type="match status" value="1"/>
</dbReference>
<dbReference type="InterPro" id="IPR051601">
    <property type="entry name" value="Serine_prot/Carboxylest_S33"/>
</dbReference>
<sequence length="540" mass="56810">MQDIGEARVGASGRTRDRARRGPRLAGRFGGVAAVAAAALVLSGCGLEPGLPGEVRDPAAVETAPIDAGAQVRDFSAVYEQTIDWRDCGEGDGLDRVMTEALTDGGIDVDGIACADILAPYDWTDPSNPDTIELAVVHIPSTGDGDLGTMLGNPGGPGATGVDFMLGMPLSPGFDAVLEHYDLLGFDPRGIGRSTPLDCDGAGSQLRVVQLGACIADNPIAHTMGTSQVARDMELLRHLSDDERLNFFGYSYGTMLGATYATLFPERVGRMVLDSAEDAQWASPIHNFEQQVAISNATVALATACRTEYEDQVEVCPFVDEDSLLRVIARLDEDPLVASDGTEIPGYLLQSTLSDALYQSHFDRGRTLDTIALALFGDQEAIDSIGSAFAGDESGLDLAMDIVSCHSFPIEPDVPGLLEHIEQTGMPRLLGGPEITDETLAPFVDLSCYALPESGLDITDAFDATGADPILVIGVTGDHATPFQYAQVLTDELGDATLLTLDGQGHGASYTGRSTCVDDAVTDYLLSGSMPAPGTVCTDD</sequence>
<keyword evidence="2" id="KW-0732">Signal</keyword>
<evidence type="ECO:0000256" key="5">
    <source>
        <dbReference type="SAM" id="Phobius"/>
    </source>
</evidence>
<dbReference type="Pfam" id="PF08386">
    <property type="entry name" value="Abhydrolase_4"/>
    <property type="match status" value="1"/>
</dbReference>
<comment type="similarity">
    <text evidence="1">Belongs to the peptidase S33 family.</text>
</comment>
<dbReference type="RefSeq" id="WP_244684757.1">
    <property type="nucleotide sequence ID" value="NZ_CP095043.1"/>
</dbReference>
<evidence type="ECO:0000313" key="9">
    <source>
        <dbReference type="Proteomes" id="UP000831775"/>
    </source>
</evidence>
<feature type="domain" description="AB hydrolase-1" evidence="6">
    <location>
        <begin position="154"/>
        <end position="292"/>
    </location>
</feature>
<dbReference type="PANTHER" id="PTHR43248:SF29">
    <property type="entry name" value="TRIPEPTIDYL AMINOPEPTIDASE"/>
    <property type="match status" value="1"/>
</dbReference>
<keyword evidence="3 8" id="KW-0378">Hydrolase</keyword>
<dbReference type="InterPro" id="IPR029058">
    <property type="entry name" value="AB_hydrolase_fold"/>
</dbReference>
<keyword evidence="9" id="KW-1185">Reference proteome</keyword>
<evidence type="ECO:0000259" key="7">
    <source>
        <dbReference type="Pfam" id="PF08386"/>
    </source>
</evidence>
<dbReference type="PANTHER" id="PTHR43248">
    <property type="entry name" value="2-SUCCINYL-6-HYDROXY-2,4-CYCLOHEXADIENE-1-CARBOXYLATE SYNTHASE"/>
    <property type="match status" value="1"/>
</dbReference>
<organism evidence="8 9">
    <name type="scientific">Leucobacter rhizosphaerae</name>
    <dbReference type="NCBI Taxonomy" id="2932245"/>
    <lineage>
        <taxon>Bacteria</taxon>
        <taxon>Bacillati</taxon>
        <taxon>Actinomycetota</taxon>
        <taxon>Actinomycetes</taxon>
        <taxon>Micrococcales</taxon>
        <taxon>Microbacteriaceae</taxon>
        <taxon>Leucobacter</taxon>
    </lineage>
</organism>
<dbReference type="SUPFAM" id="SSF53474">
    <property type="entry name" value="alpha/beta-Hydrolases"/>
    <property type="match status" value="1"/>
</dbReference>